<dbReference type="EMBL" id="PXZH01000006">
    <property type="protein sequence ID" value="RST88720.1"/>
    <property type="molecule type" value="Genomic_DNA"/>
</dbReference>
<evidence type="ECO:0000313" key="6">
    <source>
        <dbReference type="EMBL" id="RST88720.1"/>
    </source>
</evidence>
<proteinExistence type="inferred from homology"/>
<dbReference type="CDD" id="cd01189">
    <property type="entry name" value="INT_ICEBs1_C_like"/>
    <property type="match status" value="1"/>
</dbReference>
<sequence>MATFKQYVKKDGSKAWLFQAYLGVDPLTGKDIRTTRRGFKNKKEAQLALSRLKLDYEQGGLQKAENMTYQDVYDLWVVQYEKTVQESTYAKTTQIFRLHILPAFSKMKINKIDVLTCQKAVDKWASKLKKYRMTLSYANNVFKYAMTLGIISDNPLSKVIRPSVKDDDEDKIENYYTKDELKVFLDYMEQDKPCYIYTFFRLLAFSGMRKGEAFALTWEDIDFQTNTISINKALAQGKDNRLLVQPPKTKKSKRTISMDKDTMNILRKWRKVQQEDFLKLGINTLQPKQLVFSNIYNKHIIPSRSRKWMISIQEKYNLKRVTTHGLRHTHCSLLFEAGVPIERVQDRLGHSDIQTTMNIYTHVSEKIKEDTAEQFAKFMEI</sequence>
<evidence type="ECO:0000256" key="2">
    <source>
        <dbReference type="ARBA" id="ARBA00022908"/>
    </source>
</evidence>
<protein>
    <submittedName>
        <fullName evidence="6">Site-specific integrase</fullName>
    </submittedName>
</protein>
<keyword evidence="4" id="KW-0233">DNA recombination</keyword>
<dbReference type="GO" id="GO:0006310">
    <property type="term" value="P:DNA recombination"/>
    <property type="evidence" value="ECO:0007669"/>
    <property type="project" value="UniProtKB-KW"/>
</dbReference>
<accession>A0A3R9YDG6</accession>
<gene>
    <name evidence="6" type="ORF">C7P63_08950</name>
</gene>
<evidence type="ECO:0000313" key="7">
    <source>
        <dbReference type="Proteomes" id="UP000277864"/>
    </source>
</evidence>
<dbReference type="InterPro" id="IPR028259">
    <property type="entry name" value="AP2-like_int_N"/>
</dbReference>
<dbReference type="PANTHER" id="PTHR30629">
    <property type="entry name" value="PROPHAGE INTEGRASE"/>
    <property type="match status" value="1"/>
</dbReference>
<dbReference type="Gene3D" id="1.10.443.10">
    <property type="entry name" value="Intergrase catalytic core"/>
    <property type="match status" value="1"/>
</dbReference>
<dbReference type="SUPFAM" id="SSF56349">
    <property type="entry name" value="DNA breaking-rejoining enzymes"/>
    <property type="match status" value="1"/>
</dbReference>
<dbReference type="Gene3D" id="1.10.150.130">
    <property type="match status" value="1"/>
</dbReference>
<keyword evidence="2" id="KW-0229">DNA integration</keyword>
<dbReference type="GO" id="GO:0015074">
    <property type="term" value="P:DNA integration"/>
    <property type="evidence" value="ECO:0007669"/>
    <property type="project" value="UniProtKB-KW"/>
</dbReference>
<name>A0A3R9YDG6_9ENTE</name>
<comment type="caution">
    <text evidence="6">The sequence shown here is derived from an EMBL/GenBank/DDBJ whole genome shotgun (WGS) entry which is preliminary data.</text>
</comment>
<dbReference type="PROSITE" id="PS51898">
    <property type="entry name" value="TYR_RECOMBINASE"/>
    <property type="match status" value="1"/>
</dbReference>
<dbReference type="PANTHER" id="PTHR30629:SF2">
    <property type="entry name" value="PROPHAGE INTEGRASE INTS-RELATED"/>
    <property type="match status" value="1"/>
</dbReference>
<dbReference type="InterPro" id="IPR011010">
    <property type="entry name" value="DNA_brk_join_enz"/>
</dbReference>
<dbReference type="Pfam" id="PF14659">
    <property type="entry name" value="Phage_int_SAM_3"/>
    <property type="match status" value="1"/>
</dbReference>
<dbReference type="Proteomes" id="UP000277864">
    <property type="component" value="Unassembled WGS sequence"/>
</dbReference>
<feature type="domain" description="Tyr recombinase" evidence="5">
    <location>
        <begin position="171"/>
        <end position="373"/>
    </location>
</feature>
<dbReference type="InterPro" id="IPR050808">
    <property type="entry name" value="Phage_Integrase"/>
</dbReference>
<dbReference type="InterPro" id="IPR004107">
    <property type="entry name" value="Integrase_SAM-like_N"/>
</dbReference>
<comment type="similarity">
    <text evidence="1">Belongs to the 'phage' integrase family.</text>
</comment>
<dbReference type="GO" id="GO:0003677">
    <property type="term" value="F:DNA binding"/>
    <property type="evidence" value="ECO:0007669"/>
    <property type="project" value="UniProtKB-KW"/>
</dbReference>
<reference evidence="6 7" key="1">
    <citation type="submission" date="2018-03" db="EMBL/GenBank/DDBJ databases">
        <authorList>
            <person name="Gulvik C.A."/>
        </authorList>
    </citation>
    <scope>NUCLEOTIDE SEQUENCE [LARGE SCALE GENOMIC DNA]</scope>
    <source>
        <strain evidence="6 7">JCM 31581</strain>
    </source>
</reference>
<dbReference type="AlphaFoldDB" id="A0A3R9YDG6"/>
<evidence type="ECO:0000259" key="5">
    <source>
        <dbReference type="PROSITE" id="PS51898"/>
    </source>
</evidence>
<evidence type="ECO:0000256" key="1">
    <source>
        <dbReference type="ARBA" id="ARBA00008857"/>
    </source>
</evidence>
<dbReference type="InterPro" id="IPR013762">
    <property type="entry name" value="Integrase-like_cat_sf"/>
</dbReference>
<keyword evidence="7" id="KW-1185">Reference proteome</keyword>
<evidence type="ECO:0000256" key="4">
    <source>
        <dbReference type="ARBA" id="ARBA00023172"/>
    </source>
</evidence>
<evidence type="ECO:0000256" key="3">
    <source>
        <dbReference type="ARBA" id="ARBA00023125"/>
    </source>
</evidence>
<organism evidence="6 7">
    <name type="scientific">Vagococcus humatus</name>
    <dbReference type="NCBI Taxonomy" id="1889241"/>
    <lineage>
        <taxon>Bacteria</taxon>
        <taxon>Bacillati</taxon>
        <taxon>Bacillota</taxon>
        <taxon>Bacilli</taxon>
        <taxon>Lactobacillales</taxon>
        <taxon>Enterococcaceae</taxon>
        <taxon>Vagococcus</taxon>
    </lineage>
</organism>
<keyword evidence="3" id="KW-0238">DNA-binding</keyword>
<dbReference type="InterPro" id="IPR002104">
    <property type="entry name" value="Integrase_catalytic"/>
</dbReference>
<dbReference type="Pfam" id="PF00589">
    <property type="entry name" value="Phage_integrase"/>
    <property type="match status" value="1"/>
</dbReference>
<dbReference type="InterPro" id="IPR010998">
    <property type="entry name" value="Integrase_recombinase_N"/>
</dbReference>
<dbReference type="RefSeq" id="WP_125943813.1">
    <property type="nucleotide sequence ID" value="NZ_PXZH01000006.1"/>
</dbReference>
<dbReference type="Pfam" id="PF14657">
    <property type="entry name" value="Arm-DNA-bind_4"/>
    <property type="match status" value="1"/>
</dbReference>
<dbReference type="OrthoDB" id="9803188at2"/>